<keyword evidence="2" id="KW-1185">Reference proteome</keyword>
<gene>
    <name evidence="1" type="ORF">QF118_01605</name>
</gene>
<dbReference type="Proteomes" id="UP001241605">
    <property type="component" value="Chromosome"/>
</dbReference>
<dbReference type="RefSeq" id="WP_282300890.1">
    <property type="nucleotide sequence ID" value="NZ_CP124616.1"/>
</dbReference>
<reference evidence="1 2" key="1">
    <citation type="submission" date="2023-05" db="EMBL/GenBank/DDBJ databases">
        <title>YMD87, complete Genome.</title>
        <authorList>
            <person name="Zhang J."/>
            <person name="Xu X."/>
        </authorList>
    </citation>
    <scope>NUCLEOTIDE SEQUENCE [LARGE SCALE GENOMIC DNA]</scope>
    <source>
        <strain evidence="1 2">YMD87</strain>
    </source>
</reference>
<accession>A0ABY8QI19</accession>
<protein>
    <submittedName>
        <fullName evidence="1">Uncharacterized protein</fullName>
    </submittedName>
</protein>
<name>A0ABY8QI19_9RHOB</name>
<sequence>MTDTVSRLWPQHADHLTARGPCALLRGDAPFDLGVGVGDLRRHPPVQEAV</sequence>
<evidence type="ECO:0000313" key="1">
    <source>
        <dbReference type="EMBL" id="WGW04260.1"/>
    </source>
</evidence>
<dbReference type="EMBL" id="CP124616">
    <property type="protein sequence ID" value="WGW04260.1"/>
    <property type="molecule type" value="Genomic_DNA"/>
</dbReference>
<evidence type="ECO:0000313" key="2">
    <source>
        <dbReference type="Proteomes" id="UP001241605"/>
    </source>
</evidence>
<organism evidence="1 2">
    <name type="scientific">Tropicibacter oceani</name>
    <dbReference type="NCBI Taxonomy" id="3058420"/>
    <lineage>
        <taxon>Bacteria</taxon>
        <taxon>Pseudomonadati</taxon>
        <taxon>Pseudomonadota</taxon>
        <taxon>Alphaproteobacteria</taxon>
        <taxon>Rhodobacterales</taxon>
        <taxon>Roseobacteraceae</taxon>
        <taxon>Tropicibacter</taxon>
    </lineage>
</organism>
<proteinExistence type="predicted"/>